<evidence type="ECO:0000256" key="1">
    <source>
        <dbReference type="SAM" id="Phobius"/>
    </source>
</evidence>
<keyword evidence="1" id="KW-1133">Transmembrane helix</keyword>
<dbReference type="AlphaFoldDB" id="A0A7S1FJ70"/>
<evidence type="ECO:0000313" key="2">
    <source>
        <dbReference type="EMBL" id="CAD8869002.1"/>
    </source>
</evidence>
<keyword evidence="1" id="KW-0472">Membrane</keyword>
<name>A0A7S1FJ70_NOCSC</name>
<gene>
    <name evidence="2" type="ORF">NSCI0253_LOCUS43358</name>
</gene>
<proteinExistence type="predicted"/>
<feature type="transmembrane region" description="Helical" evidence="1">
    <location>
        <begin position="49"/>
        <end position="68"/>
    </location>
</feature>
<organism evidence="2">
    <name type="scientific">Noctiluca scintillans</name>
    <name type="common">Sea sparkle</name>
    <name type="synonym">Red tide dinoflagellate</name>
    <dbReference type="NCBI Taxonomy" id="2966"/>
    <lineage>
        <taxon>Eukaryota</taxon>
        <taxon>Sar</taxon>
        <taxon>Alveolata</taxon>
        <taxon>Dinophyceae</taxon>
        <taxon>Noctilucales</taxon>
        <taxon>Noctilucaceae</taxon>
        <taxon>Noctiluca</taxon>
    </lineage>
</organism>
<reference evidence="2" key="1">
    <citation type="submission" date="2021-01" db="EMBL/GenBank/DDBJ databases">
        <authorList>
            <person name="Corre E."/>
            <person name="Pelletier E."/>
            <person name="Niang G."/>
            <person name="Scheremetjew M."/>
            <person name="Finn R."/>
            <person name="Kale V."/>
            <person name="Holt S."/>
            <person name="Cochrane G."/>
            <person name="Meng A."/>
            <person name="Brown T."/>
            <person name="Cohen L."/>
        </authorList>
    </citation>
    <scope>NUCLEOTIDE SEQUENCE</scope>
</reference>
<protein>
    <submittedName>
        <fullName evidence="2">Uncharacterized protein</fullName>
    </submittedName>
</protein>
<sequence length="252" mass="28485">MTEFDDGALRPQLCAPEQVMAKAFFVGTESLDLANDPRFAQESVIDKRLTAFAALSAVSGILLGNSLAEVNNMNKHFRLDTIDGILQFVGLNMMFIILIINVIGTYVGVAQPYHVWRLSSSGPNGFEMAVTYYMNPNISFWRHFAINSMLRSLPLYLFSFAVRILVKFDRGSLDYEEEEGTPEFQSRLRVAGISLLGFVGCVFFVIVCCFMVKIHMKHEAVYQERYKLASGLVNPLLTKLRAKTTFRWKPDV</sequence>
<dbReference type="EMBL" id="HBFQ01061210">
    <property type="protein sequence ID" value="CAD8869002.1"/>
    <property type="molecule type" value="Transcribed_RNA"/>
</dbReference>
<accession>A0A7S1FJ70</accession>
<feature type="transmembrane region" description="Helical" evidence="1">
    <location>
        <begin position="188"/>
        <end position="212"/>
    </location>
</feature>
<keyword evidence="1" id="KW-0812">Transmembrane</keyword>
<feature type="transmembrane region" description="Helical" evidence="1">
    <location>
        <begin position="88"/>
        <end position="109"/>
    </location>
</feature>